<feature type="transmembrane region" description="Helical" evidence="1">
    <location>
        <begin position="37"/>
        <end position="56"/>
    </location>
</feature>
<organism evidence="3 4">
    <name type="scientific">Hyphomonas polymorpha PS728</name>
    <dbReference type="NCBI Taxonomy" id="1280954"/>
    <lineage>
        <taxon>Bacteria</taxon>
        <taxon>Pseudomonadati</taxon>
        <taxon>Pseudomonadota</taxon>
        <taxon>Alphaproteobacteria</taxon>
        <taxon>Hyphomonadales</taxon>
        <taxon>Hyphomonadaceae</taxon>
        <taxon>Hyphomonas</taxon>
    </lineage>
</organism>
<gene>
    <name evidence="3" type="ORF">HPO_14526</name>
</gene>
<dbReference type="AlphaFoldDB" id="A0A062VHL6"/>
<proteinExistence type="predicted"/>
<dbReference type="PATRIC" id="fig|1280954.3.peg.2942"/>
<protein>
    <submittedName>
        <fullName evidence="3">Flp/Fap pilin component</fullName>
    </submittedName>
</protein>
<dbReference type="eggNOG" id="COG4961">
    <property type="taxonomic scope" value="Bacteria"/>
</dbReference>
<evidence type="ECO:0000256" key="1">
    <source>
        <dbReference type="SAM" id="Phobius"/>
    </source>
</evidence>
<evidence type="ECO:0000313" key="4">
    <source>
        <dbReference type="Proteomes" id="UP000027100"/>
    </source>
</evidence>
<dbReference type="EMBL" id="ARYM01000018">
    <property type="protein sequence ID" value="KCZ97563.1"/>
    <property type="molecule type" value="Genomic_DNA"/>
</dbReference>
<dbReference type="InterPro" id="IPR012495">
    <property type="entry name" value="TadE-like_dom"/>
</dbReference>
<dbReference type="STRING" id="1280954.HPO_14526"/>
<comment type="caution">
    <text evidence="3">The sequence shown here is derived from an EMBL/GenBank/DDBJ whole genome shotgun (WGS) entry which is preliminary data.</text>
</comment>
<reference evidence="3 4" key="1">
    <citation type="journal article" date="2014" name="Antonie Van Leeuwenhoek">
        <title>Hyphomonas beringensis sp. nov. and Hyphomonas chukchiensis sp. nov., isolated from surface seawater of the Bering Sea and Chukchi Sea.</title>
        <authorList>
            <person name="Li C."/>
            <person name="Lai Q."/>
            <person name="Li G."/>
            <person name="Dong C."/>
            <person name="Wang J."/>
            <person name="Liao Y."/>
            <person name="Shao Z."/>
        </authorList>
    </citation>
    <scope>NUCLEOTIDE SEQUENCE [LARGE SCALE GENOMIC DNA]</scope>
    <source>
        <strain evidence="3 4">PS728</strain>
    </source>
</reference>
<name>A0A062VHL6_9PROT</name>
<keyword evidence="1" id="KW-1133">Transmembrane helix</keyword>
<keyword evidence="1" id="KW-0812">Transmembrane</keyword>
<evidence type="ECO:0000313" key="3">
    <source>
        <dbReference type="EMBL" id="KCZ97563.1"/>
    </source>
</evidence>
<dbReference type="Proteomes" id="UP000027100">
    <property type="component" value="Unassembled WGS sequence"/>
</dbReference>
<evidence type="ECO:0000259" key="2">
    <source>
        <dbReference type="Pfam" id="PF07811"/>
    </source>
</evidence>
<dbReference type="OrthoDB" id="7189296at2"/>
<dbReference type="Pfam" id="PF07811">
    <property type="entry name" value="TadE"/>
    <property type="match status" value="1"/>
</dbReference>
<keyword evidence="1" id="KW-0472">Membrane</keyword>
<accession>A0A062VHL6</accession>
<sequence length="206" mass="22934">MLLNHYFKARLERKNAPRRLGLKSLLRNEDGVSAVEFAFIAPLLVLIFFGCIELSFMMRADRRVTATASSLGDLTSRLASVSDEDMRELYNAATVMMQPYQASETRMRITSIVDNGNGQKRVAWSDGYKMEPRVVNSIVPVPEGIVPQPGSVILTEIEYDYTSGFSVVIDTSITMSDTFYLRPRRVSNIERIRQGGSGPPAFGPSS</sequence>
<dbReference type="RefSeq" id="WP_035600270.1">
    <property type="nucleotide sequence ID" value="NZ_ARYM01000018.1"/>
</dbReference>
<feature type="domain" description="TadE-like" evidence="2">
    <location>
        <begin position="31"/>
        <end position="69"/>
    </location>
</feature>
<keyword evidence="4" id="KW-1185">Reference proteome</keyword>